<keyword evidence="2" id="KW-1185">Reference proteome</keyword>
<gene>
    <name evidence="1" type="ORF">ACFOD3_16990</name>
</gene>
<dbReference type="RefSeq" id="WP_216837692.1">
    <property type="nucleotide sequence ID" value="NZ_JAFNJS010000005.1"/>
</dbReference>
<evidence type="ECO:0000313" key="2">
    <source>
        <dbReference type="Proteomes" id="UP001595420"/>
    </source>
</evidence>
<comment type="caution">
    <text evidence="1">The sequence shown here is derived from an EMBL/GenBank/DDBJ whole genome shotgun (WGS) entry which is preliminary data.</text>
</comment>
<reference evidence="2" key="1">
    <citation type="journal article" date="2019" name="Int. J. Syst. Evol. Microbiol.">
        <title>The Global Catalogue of Microorganisms (GCM) 10K type strain sequencing project: providing services to taxonomists for standard genome sequencing and annotation.</title>
        <authorList>
            <consortium name="The Broad Institute Genomics Platform"/>
            <consortium name="The Broad Institute Genome Sequencing Center for Infectious Disease"/>
            <person name="Wu L."/>
            <person name="Ma J."/>
        </authorList>
    </citation>
    <scope>NUCLEOTIDE SEQUENCE [LARGE SCALE GENOMIC DNA]</scope>
    <source>
        <strain evidence="2">CGMCC 1.16855</strain>
    </source>
</reference>
<evidence type="ECO:0000313" key="1">
    <source>
        <dbReference type="EMBL" id="MFC3001604.1"/>
    </source>
</evidence>
<sequence length="148" mass="15477">MSEAFRETHLPGLAPPESLVVAALRAWMAPRPRAAGPQPDWQRMLALAGVQPAGALGFGLLMSVLRRGAVRPLDVRPCGGPGLGRDESVLLDLVAALQRGDCLSAIGGLSEWLAPGDLRPALRGAEIFARHTAAAGLHLVEEGACVLH</sequence>
<proteinExistence type="predicted"/>
<name>A0ABV7BZ98_9PROT</name>
<dbReference type="Proteomes" id="UP001595420">
    <property type="component" value="Unassembled WGS sequence"/>
</dbReference>
<protein>
    <submittedName>
        <fullName evidence="1">Uncharacterized protein</fullName>
    </submittedName>
</protein>
<dbReference type="EMBL" id="JBHRSB010000005">
    <property type="protein sequence ID" value="MFC3001604.1"/>
    <property type="molecule type" value="Genomic_DNA"/>
</dbReference>
<organism evidence="1 2">
    <name type="scientific">Falsiroseomonas tokyonensis</name>
    <dbReference type="NCBI Taxonomy" id="430521"/>
    <lineage>
        <taxon>Bacteria</taxon>
        <taxon>Pseudomonadati</taxon>
        <taxon>Pseudomonadota</taxon>
        <taxon>Alphaproteobacteria</taxon>
        <taxon>Acetobacterales</taxon>
        <taxon>Roseomonadaceae</taxon>
        <taxon>Falsiroseomonas</taxon>
    </lineage>
</organism>
<accession>A0ABV7BZ98</accession>